<evidence type="ECO:0000256" key="10">
    <source>
        <dbReference type="ARBA" id="ARBA00023163"/>
    </source>
</evidence>
<dbReference type="VEuPathDB" id="FungiDB:ASPWEDRAFT_103716"/>
<organism evidence="17 18">
    <name type="scientific">Aspergillus wentii DTO 134E9</name>
    <dbReference type="NCBI Taxonomy" id="1073089"/>
    <lineage>
        <taxon>Eukaryota</taxon>
        <taxon>Fungi</taxon>
        <taxon>Dikarya</taxon>
        <taxon>Ascomycota</taxon>
        <taxon>Pezizomycotina</taxon>
        <taxon>Eurotiomycetes</taxon>
        <taxon>Eurotiomycetidae</taxon>
        <taxon>Eurotiales</taxon>
        <taxon>Aspergillaceae</taxon>
        <taxon>Aspergillus</taxon>
        <taxon>Aspergillus subgen. Cremei</taxon>
    </lineage>
</organism>
<dbReference type="Gene3D" id="1.10.10.10">
    <property type="entry name" value="Winged helix-like DNA-binding domain superfamily/Winged helix DNA-binding domain"/>
    <property type="match status" value="1"/>
</dbReference>
<keyword evidence="18" id="KW-1185">Reference proteome</keyword>
<dbReference type="STRING" id="1073089.A0A1L9RVV4"/>
<proteinExistence type="inferred from homology"/>
<dbReference type="Gene3D" id="3.40.630.30">
    <property type="match status" value="1"/>
</dbReference>
<dbReference type="PANTHER" id="PTHR10615">
    <property type="entry name" value="HISTONE ACETYLTRANSFERASE"/>
    <property type="match status" value="1"/>
</dbReference>
<evidence type="ECO:0000313" key="17">
    <source>
        <dbReference type="EMBL" id="OJJ39081.1"/>
    </source>
</evidence>
<keyword evidence="7" id="KW-0862">Zinc</keyword>
<dbReference type="GO" id="GO:0046972">
    <property type="term" value="F:histone H4K16 acetyltransferase activity"/>
    <property type="evidence" value="ECO:0007669"/>
    <property type="project" value="TreeGrafter"/>
</dbReference>
<keyword evidence="5" id="KW-0479">Metal-binding</keyword>
<feature type="compositionally biased region" description="Polar residues" evidence="15">
    <location>
        <begin position="227"/>
        <end position="239"/>
    </location>
</feature>
<keyword evidence="12" id="KW-0012">Acyltransferase</keyword>
<dbReference type="GeneID" id="63743436"/>
<comment type="similarity">
    <text evidence="2">Belongs to the MYST (SAS/MOZ) family.</text>
</comment>
<evidence type="ECO:0000256" key="3">
    <source>
        <dbReference type="ARBA" id="ARBA00013184"/>
    </source>
</evidence>
<dbReference type="InterPro" id="IPR040706">
    <property type="entry name" value="Zf-MYST"/>
</dbReference>
<evidence type="ECO:0000259" key="16">
    <source>
        <dbReference type="PROSITE" id="PS51726"/>
    </source>
</evidence>
<comment type="function">
    <text evidence="13">Catalytic component of the NuA4 histone acetyltransferase (HAT) complex which is involved in epigenetic transcriptional activation of selected genes principally by acetylation of nucleosomal histones H4, H3, H2B, H2A and H2A variant H2A.Z. Acetylates histone H4 to form H4K5ac, H4K8ac, H4K12ac and H4K16ac, histone H3 to form H3K14ac, and histone H2A to form H2AK4ac and H2AK7ac. The NuA4 complex is involved in the DNA damage response and is required for chromosome segregation. The NuA4 complex plays a direct role in repair of DNA double-strand breaks (DSBs) through homologous recombination. Recruitment to promoters depends on H3K4me. Also acetylates non-histone proteins. In addition to protein acetyltransferase, can use different acyl-CoA substrates, such as 2-hydroxyisobutanoyl-CoA (2-hydroxyisobutyryl-CoA) or (2E)-butenoyl-CoA (crotonyl-CoA), and is able to mediate protein 2-hydroxyisobutyrylation and crotonylation, respectively.</text>
</comment>
<evidence type="ECO:0000256" key="14">
    <source>
        <dbReference type="PIRSR" id="PIRSR602717-51"/>
    </source>
</evidence>
<dbReference type="RefSeq" id="XP_040692757.1">
    <property type="nucleotide sequence ID" value="XM_040827588.1"/>
</dbReference>
<evidence type="ECO:0000256" key="1">
    <source>
        <dbReference type="ARBA" id="ARBA00004123"/>
    </source>
</evidence>
<feature type="active site" description="Proton donor/acceptor" evidence="14">
    <location>
        <position position="199"/>
    </location>
</feature>
<gene>
    <name evidence="17" type="ORF">ASPWEDRAFT_103716</name>
</gene>
<dbReference type="AlphaFoldDB" id="A0A1L9RVV4"/>
<evidence type="ECO:0000256" key="5">
    <source>
        <dbReference type="ARBA" id="ARBA00022723"/>
    </source>
</evidence>
<evidence type="ECO:0000256" key="11">
    <source>
        <dbReference type="ARBA" id="ARBA00023242"/>
    </source>
</evidence>
<dbReference type="GO" id="GO:0006355">
    <property type="term" value="P:regulation of DNA-templated transcription"/>
    <property type="evidence" value="ECO:0007669"/>
    <property type="project" value="InterPro"/>
</dbReference>
<evidence type="ECO:0000256" key="7">
    <source>
        <dbReference type="ARBA" id="ARBA00022833"/>
    </source>
</evidence>
<dbReference type="Pfam" id="PF17772">
    <property type="entry name" value="zf-MYST"/>
    <property type="match status" value="1"/>
</dbReference>
<keyword evidence="9" id="KW-0805">Transcription regulation</keyword>
<dbReference type="EC" id="2.3.1.48" evidence="3"/>
<evidence type="ECO:0000256" key="12">
    <source>
        <dbReference type="ARBA" id="ARBA00023315"/>
    </source>
</evidence>
<sequence length="358" mass="40628">MAPNNTSSTDAKSPTNRNVEHVVLGDLLFKTWYQSIYPEELVSKDTDRLYVCRWCFRYSCDVDLYAKHTRSCENQATPLGTKVYDHGGYSVWEVDGGDHKLFAQNLSLFAKLFVDHKSVFFDVATFLFYILTFTDPEDPVNYYILGYFSKEKLSWDANNLACILIFPPYQHKQLGKLLMGVSYKLSDWEREGGLIGGPEKPLSEMGHKSYVRFWEERMSRHLLRPSPDSNSDEPGQQKQRTPKGSRKRAPFTCMTVQDIGLATGMLTEDVITALKGMEVIESDSGNKKRKSSGETSNGDGPTVTIWKSNVLEWAKDHRVTLQDPVREEGFLGKIASNNIDEGDEDDEGQDTESPEEDE</sequence>
<keyword evidence="10" id="KW-0804">Transcription</keyword>
<feature type="region of interest" description="Disordered" evidence="15">
    <location>
        <begin position="222"/>
        <end position="251"/>
    </location>
</feature>
<dbReference type="EMBL" id="KV878210">
    <property type="protein sequence ID" value="OJJ39081.1"/>
    <property type="molecule type" value="Genomic_DNA"/>
</dbReference>
<keyword evidence="4" id="KW-0808">Transferase</keyword>
<dbReference type="GO" id="GO:0005634">
    <property type="term" value="C:nucleus"/>
    <property type="evidence" value="ECO:0007669"/>
    <property type="project" value="UniProtKB-SubCell"/>
</dbReference>
<feature type="region of interest" description="Disordered" evidence="15">
    <location>
        <begin position="324"/>
        <end position="358"/>
    </location>
</feature>
<dbReference type="InterPro" id="IPR036388">
    <property type="entry name" value="WH-like_DNA-bd_sf"/>
</dbReference>
<evidence type="ECO:0000256" key="13">
    <source>
        <dbReference type="ARBA" id="ARBA00045805"/>
    </source>
</evidence>
<keyword evidence="6" id="KW-0863">Zinc-finger</keyword>
<dbReference type="FunFam" id="3.30.60.60:FF:000005">
    <property type="entry name" value="Histone acetyltransferase"/>
    <property type="match status" value="1"/>
</dbReference>
<name>A0A1L9RVV4_ASPWE</name>
<evidence type="ECO:0000256" key="15">
    <source>
        <dbReference type="SAM" id="MobiDB-lite"/>
    </source>
</evidence>
<evidence type="ECO:0000313" key="18">
    <source>
        <dbReference type="Proteomes" id="UP000184383"/>
    </source>
</evidence>
<dbReference type="PANTHER" id="PTHR10615:SF219">
    <property type="entry name" value="HISTONE ACETYLTRANSFERASE KAT5"/>
    <property type="match status" value="1"/>
</dbReference>
<dbReference type="GO" id="GO:0035267">
    <property type="term" value="C:NuA4 histone acetyltransferase complex"/>
    <property type="evidence" value="ECO:0007669"/>
    <property type="project" value="TreeGrafter"/>
</dbReference>
<evidence type="ECO:0000256" key="6">
    <source>
        <dbReference type="ARBA" id="ARBA00022771"/>
    </source>
</evidence>
<dbReference type="Gene3D" id="3.30.60.60">
    <property type="entry name" value="N-acetyl transferase-like"/>
    <property type="match status" value="1"/>
</dbReference>
<evidence type="ECO:0000256" key="9">
    <source>
        <dbReference type="ARBA" id="ARBA00023015"/>
    </source>
</evidence>
<dbReference type="GO" id="GO:0008270">
    <property type="term" value="F:zinc ion binding"/>
    <property type="evidence" value="ECO:0007669"/>
    <property type="project" value="UniProtKB-KW"/>
</dbReference>
<dbReference type="FunFam" id="3.40.630.30:FF:000067">
    <property type="entry name" value="Histone acetyltransferase"/>
    <property type="match status" value="1"/>
</dbReference>
<comment type="subcellular location">
    <subcellularLocation>
        <location evidence="1">Nucleus</location>
    </subcellularLocation>
</comment>
<keyword evidence="11" id="KW-0539">Nucleus</keyword>
<feature type="compositionally biased region" description="Acidic residues" evidence="15">
    <location>
        <begin position="340"/>
        <end position="358"/>
    </location>
</feature>
<evidence type="ECO:0000256" key="4">
    <source>
        <dbReference type="ARBA" id="ARBA00022679"/>
    </source>
</evidence>
<feature type="region of interest" description="Disordered" evidence="15">
    <location>
        <begin position="282"/>
        <end position="303"/>
    </location>
</feature>
<reference evidence="18" key="1">
    <citation type="journal article" date="2017" name="Genome Biol.">
        <title>Comparative genomics reveals high biological diversity and specific adaptations in the industrially and medically important fungal genus Aspergillus.</title>
        <authorList>
            <person name="de Vries R.P."/>
            <person name="Riley R."/>
            <person name="Wiebenga A."/>
            <person name="Aguilar-Osorio G."/>
            <person name="Amillis S."/>
            <person name="Uchima C.A."/>
            <person name="Anderluh G."/>
            <person name="Asadollahi M."/>
            <person name="Askin M."/>
            <person name="Barry K."/>
            <person name="Battaglia E."/>
            <person name="Bayram O."/>
            <person name="Benocci T."/>
            <person name="Braus-Stromeyer S.A."/>
            <person name="Caldana C."/>
            <person name="Canovas D."/>
            <person name="Cerqueira G.C."/>
            <person name="Chen F."/>
            <person name="Chen W."/>
            <person name="Choi C."/>
            <person name="Clum A."/>
            <person name="Dos Santos R.A."/>
            <person name="Damasio A.R."/>
            <person name="Diallinas G."/>
            <person name="Emri T."/>
            <person name="Fekete E."/>
            <person name="Flipphi M."/>
            <person name="Freyberg S."/>
            <person name="Gallo A."/>
            <person name="Gournas C."/>
            <person name="Habgood R."/>
            <person name="Hainaut M."/>
            <person name="Harispe M.L."/>
            <person name="Henrissat B."/>
            <person name="Hilden K.S."/>
            <person name="Hope R."/>
            <person name="Hossain A."/>
            <person name="Karabika E."/>
            <person name="Karaffa L."/>
            <person name="Karanyi Z."/>
            <person name="Krasevec N."/>
            <person name="Kuo A."/>
            <person name="Kusch H."/>
            <person name="LaButti K."/>
            <person name="Lagendijk E.L."/>
            <person name="Lapidus A."/>
            <person name="Levasseur A."/>
            <person name="Lindquist E."/>
            <person name="Lipzen A."/>
            <person name="Logrieco A.F."/>
            <person name="MacCabe A."/>
            <person name="Maekelae M.R."/>
            <person name="Malavazi I."/>
            <person name="Melin P."/>
            <person name="Meyer V."/>
            <person name="Mielnichuk N."/>
            <person name="Miskei M."/>
            <person name="Molnar A.P."/>
            <person name="Mule G."/>
            <person name="Ngan C.Y."/>
            <person name="Orejas M."/>
            <person name="Orosz E."/>
            <person name="Ouedraogo J.P."/>
            <person name="Overkamp K.M."/>
            <person name="Park H.-S."/>
            <person name="Perrone G."/>
            <person name="Piumi F."/>
            <person name="Punt P.J."/>
            <person name="Ram A.F."/>
            <person name="Ramon A."/>
            <person name="Rauscher S."/>
            <person name="Record E."/>
            <person name="Riano-Pachon D.M."/>
            <person name="Robert V."/>
            <person name="Roehrig J."/>
            <person name="Ruller R."/>
            <person name="Salamov A."/>
            <person name="Salih N.S."/>
            <person name="Samson R.A."/>
            <person name="Sandor E."/>
            <person name="Sanguinetti M."/>
            <person name="Schuetze T."/>
            <person name="Sepcic K."/>
            <person name="Shelest E."/>
            <person name="Sherlock G."/>
            <person name="Sophianopoulou V."/>
            <person name="Squina F.M."/>
            <person name="Sun H."/>
            <person name="Susca A."/>
            <person name="Todd R.B."/>
            <person name="Tsang A."/>
            <person name="Unkles S.E."/>
            <person name="van de Wiele N."/>
            <person name="van Rossen-Uffink D."/>
            <person name="Oliveira J.V."/>
            <person name="Vesth T.C."/>
            <person name="Visser J."/>
            <person name="Yu J.-H."/>
            <person name="Zhou M."/>
            <person name="Andersen M.R."/>
            <person name="Archer D.B."/>
            <person name="Baker S.E."/>
            <person name="Benoit I."/>
            <person name="Brakhage A.A."/>
            <person name="Braus G.H."/>
            <person name="Fischer R."/>
            <person name="Frisvad J.C."/>
            <person name="Goldman G.H."/>
            <person name="Houbraken J."/>
            <person name="Oakley B."/>
            <person name="Pocsi I."/>
            <person name="Scazzocchio C."/>
            <person name="Seiboth B."/>
            <person name="vanKuyk P.A."/>
            <person name="Wortman J."/>
            <person name="Dyer P.S."/>
            <person name="Grigoriev I.V."/>
        </authorList>
    </citation>
    <scope>NUCLEOTIDE SEQUENCE [LARGE SCALE GENOMIC DNA]</scope>
    <source>
        <strain evidence="18">DTO 134E9</strain>
    </source>
</reference>
<evidence type="ECO:0000256" key="2">
    <source>
        <dbReference type="ARBA" id="ARBA00010107"/>
    </source>
</evidence>
<dbReference type="PROSITE" id="PS51726">
    <property type="entry name" value="MYST_HAT"/>
    <property type="match status" value="1"/>
</dbReference>
<dbReference type="Pfam" id="PF01853">
    <property type="entry name" value="MOZ_SAS"/>
    <property type="match status" value="1"/>
</dbReference>
<feature type="domain" description="MYST-type HAT" evidence="16">
    <location>
        <begin position="14"/>
        <end position="308"/>
    </location>
</feature>
<accession>A0A1L9RVV4</accession>
<protein>
    <recommendedName>
        <fullName evidence="3">histone acetyltransferase</fullName>
        <ecNumber evidence="3">2.3.1.48</ecNumber>
    </recommendedName>
</protein>
<keyword evidence="8" id="KW-0007">Acetylation</keyword>
<dbReference type="Proteomes" id="UP000184383">
    <property type="component" value="Unassembled WGS sequence"/>
</dbReference>
<evidence type="ECO:0000256" key="8">
    <source>
        <dbReference type="ARBA" id="ARBA00022990"/>
    </source>
</evidence>
<dbReference type="InterPro" id="IPR050603">
    <property type="entry name" value="MYST_HAT"/>
</dbReference>
<feature type="compositionally biased region" description="Basic residues" evidence="15">
    <location>
        <begin position="240"/>
        <end position="249"/>
    </location>
</feature>
<dbReference type="OrthoDB" id="787137at2759"/>
<dbReference type="InterPro" id="IPR002717">
    <property type="entry name" value="HAT_MYST-type"/>
</dbReference>
<dbReference type="InterPro" id="IPR016181">
    <property type="entry name" value="Acyl_CoA_acyltransferase"/>
</dbReference>
<dbReference type="SUPFAM" id="SSF55729">
    <property type="entry name" value="Acyl-CoA N-acyltransferases (Nat)"/>
    <property type="match status" value="1"/>
</dbReference>